<dbReference type="OrthoDB" id="9802248at2"/>
<feature type="domain" description="Metallo-beta-lactamase" evidence="5">
    <location>
        <begin position="21"/>
        <end position="244"/>
    </location>
</feature>
<keyword evidence="3 6" id="KW-0378">Hydrolase</keyword>
<dbReference type="GO" id="GO:0016787">
    <property type="term" value="F:hydrolase activity"/>
    <property type="evidence" value="ECO:0007669"/>
    <property type="project" value="UniProtKB-KW"/>
</dbReference>
<evidence type="ECO:0000313" key="7">
    <source>
        <dbReference type="Proteomes" id="UP000256769"/>
    </source>
</evidence>
<dbReference type="Proteomes" id="UP000256769">
    <property type="component" value="Unassembled WGS sequence"/>
</dbReference>
<gene>
    <name evidence="6" type="ORF">DRF59_00135</name>
</gene>
<accession>A0A3D9CUN1</accession>
<name>A0A3D9CUN1_9FLAO</name>
<dbReference type="RefSeq" id="WP_115956279.1">
    <property type="nucleotide sequence ID" value="NZ_CBCRVL010000002.1"/>
</dbReference>
<organism evidence="6 7">
    <name type="scientific">Chryseobacterium flavum</name>
    <dbReference type="NCBI Taxonomy" id="415851"/>
    <lineage>
        <taxon>Bacteria</taxon>
        <taxon>Pseudomonadati</taxon>
        <taxon>Bacteroidota</taxon>
        <taxon>Flavobacteriia</taxon>
        <taxon>Flavobacteriales</taxon>
        <taxon>Weeksellaceae</taxon>
        <taxon>Chryseobacterium group</taxon>
        <taxon>Chryseobacterium</taxon>
    </lineage>
</organism>
<dbReference type="PANTHER" id="PTHR42978:SF3">
    <property type="entry name" value="BLR3078 PROTEIN"/>
    <property type="match status" value="1"/>
</dbReference>
<evidence type="ECO:0000256" key="4">
    <source>
        <dbReference type="ARBA" id="ARBA00022833"/>
    </source>
</evidence>
<dbReference type="EMBL" id="QNUE01000001">
    <property type="protein sequence ID" value="REC69317.1"/>
    <property type="molecule type" value="Genomic_DNA"/>
</dbReference>
<keyword evidence="2" id="KW-0479">Metal-binding</keyword>
<sequence>MKRIFHLNCVKIVIPMNDNVIGHCLLIEENNGDLILIDTGIGVQDIESPDKRLGEELIKAVGFQLDMELTALNQIRQIGLDPGRVKHCILSHLDPDHTGGIADFPQAKVHVAKEEYQNFESGNPRYLKEHLAHHPEILEYSSSDEQWFGLEARRIHTQLETEILLIPLFGHTFGHCGIAFQRNEKWIFYTGDAYYLRLELEDEQHPVNQLAAARADDNTKRLESIRKIKTLMKDHPEIEIFGYHDAKEFSKFITENQSV</sequence>
<comment type="caution">
    <text evidence="6">The sequence shown here is derived from an EMBL/GenBank/DDBJ whole genome shotgun (WGS) entry which is preliminary data.</text>
</comment>
<dbReference type="SMART" id="SM00849">
    <property type="entry name" value="Lactamase_B"/>
    <property type="match status" value="1"/>
</dbReference>
<reference evidence="6 7" key="1">
    <citation type="journal article" date="2007" name="Int. J. Syst. Evol. Microbiol.">
        <title>Chryseobacterium flavum sp. nov., isolated from polluted soil.</title>
        <authorList>
            <person name="Zhou Y."/>
            <person name="Dong J."/>
            <person name="Wang X."/>
            <person name="Huang X."/>
            <person name="Zhang K.Y."/>
            <person name="Zhang Y.Q."/>
            <person name="Guo Y.F."/>
            <person name="Lai R."/>
            <person name="Li W.J."/>
        </authorList>
    </citation>
    <scope>NUCLEOTIDE SEQUENCE [LARGE SCALE GENOMIC DNA]</scope>
    <source>
        <strain evidence="6 7">KCTC 12877</strain>
    </source>
</reference>
<evidence type="ECO:0000256" key="3">
    <source>
        <dbReference type="ARBA" id="ARBA00022801"/>
    </source>
</evidence>
<comment type="similarity">
    <text evidence="1">Belongs to the metallo-beta-lactamase superfamily.</text>
</comment>
<proteinExistence type="inferred from homology"/>
<dbReference type="Pfam" id="PF00753">
    <property type="entry name" value="Lactamase_B"/>
    <property type="match status" value="1"/>
</dbReference>
<dbReference type="PANTHER" id="PTHR42978">
    <property type="entry name" value="QUORUM-QUENCHING LACTONASE YTNP-RELATED-RELATED"/>
    <property type="match status" value="1"/>
</dbReference>
<protein>
    <submittedName>
        <fullName evidence="6">MBL fold metallo-hydrolase</fullName>
    </submittedName>
</protein>
<dbReference type="SUPFAM" id="SSF56281">
    <property type="entry name" value="Metallo-hydrolase/oxidoreductase"/>
    <property type="match status" value="1"/>
</dbReference>
<dbReference type="CDD" id="cd07742">
    <property type="entry name" value="metallo-hydrolase-like_MBL-fold"/>
    <property type="match status" value="1"/>
</dbReference>
<evidence type="ECO:0000256" key="2">
    <source>
        <dbReference type="ARBA" id="ARBA00022723"/>
    </source>
</evidence>
<dbReference type="InterPro" id="IPR036866">
    <property type="entry name" value="RibonucZ/Hydroxyglut_hydro"/>
</dbReference>
<dbReference type="GO" id="GO:0046872">
    <property type="term" value="F:metal ion binding"/>
    <property type="evidence" value="ECO:0007669"/>
    <property type="project" value="UniProtKB-KW"/>
</dbReference>
<evidence type="ECO:0000259" key="5">
    <source>
        <dbReference type="SMART" id="SM00849"/>
    </source>
</evidence>
<dbReference type="InterPro" id="IPR001279">
    <property type="entry name" value="Metallo-B-lactamas"/>
</dbReference>
<evidence type="ECO:0000256" key="1">
    <source>
        <dbReference type="ARBA" id="ARBA00007749"/>
    </source>
</evidence>
<keyword evidence="4" id="KW-0862">Zinc</keyword>
<dbReference type="InterPro" id="IPR051013">
    <property type="entry name" value="MBL_superfamily_lactonases"/>
</dbReference>
<keyword evidence="7" id="KW-1185">Reference proteome</keyword>
<evidence type="ECO:0000313" key="6">
    <source>
        <dbReference type="EMBL" id="REC69317.1"/>
    </source>
</evidence>
<dbReference type="AlphaFoldDB" id="A0A3D9CUN1"/>
<dbReference type="Gene3D" id="3.60.15.10">
    <property type="entry name" value="Ribonuclease Z/Hydroxyacylglutathione hydrolase-like"/>
    <property type="match status" value="1"/>
</dbReference>